<evidence type="ECO:0000256" key="1">
    <source>
        <dbReference type="SAM" id="Phobius"/>
    </source>
</evidence>
<keyword evidence="3" id="KW-1185">Reference proteome</keyword>
<sequence length="132" mass="14256">MEYGKFGRPIRAGIIIVVSAILVVTMTVSSLGTKQAYAQVNLTGVWTADDGGTYYIRQIGSTVWWFGTNGQDGFANVYKGTIRGDNVRGLWADVPYAVTSSGGQLVLRIIDNDTLEKVSQTGGFSGSLWQRA</sequence>
<accession>A0A060HM82</accession>
<dbReference type="KEGG" id="nvn:NVIE_023250"/>
<feature type="transmembrane region" description="Helical" evidence="1">
    <location>
        <begin position="12"/>
        <end position="32"/>
    </location>
</feature>
<keyword evidence="1" id="KW-1133">Transmembrane helix</keyword>
<reference evidence="2 3" key="1">
    <citation type="journal article" date="2014" name="Int. J. Syst. Evol. Microbiol.">
        <title>Nitrososphaera viennensis gen. nov., sp. nov., an aerobic and mesophilic, ammonia-oxidizing archaeon from soil and a member of the archaeal phylum Thaumarchaeota.</title>
        <authorList>
            <person name="Stieglmeier M."/>
            <person name="Klingl A."/>
            <person name="Alves R.J."/>
            <person name="Rittmann S.K."/>
            <person name="Melcher M."/>
            <person name="Leisch N."/>
            <person name="Schleper C."/>
        </authorList>
    </citation>
    <scope>NUCLEOTIDE SEQUENCE [LARGE SCALE GENOMIC DNA]</scope>
    <source>
        <strain evidence="2">EN76</strain>
    </source>
</reference>
<dbReference type="EMBL" id="CP007536">
    <property type="protein sequence ID" value="AIC16583.1"/>
    <property type="molecule type" value="Genomic_DNA"/>
</dbReference>
<protein>
    <submittedName>
        <fullName evidence="2">Uncharacterized protein</fullName>
    </submittedName>
</protein>
<keyword evidence="1" id="KW-0472">Membrane</keyword>
<dbReference type="AlphaFoldDB" id="A0A060HM82"/>
<gene>
    <name evidence="2" type="ORF">NVIE_023250</name>
</gene>
<dbReference type="GeneID" id="74947562"/>
<keyword evidence="1" id="KW-0812">Transmembrane</keyword>
<evidence type="ECO:0000313" key="3">
    <source>
        <dbReference type="Proteomes" id="UP000027093"/>
    </source>
</evidence>
<name>A0A060HM82_9ARCH</name>
<organism evidence="2 3">
    <name type="scientific">Nitrososphaera viennensis EN76</name>
    <dbReference type="NCBI Taxonomy" id="926571"/>
    <lineage>
        <taxon>Archaea</taxon>
        <taxon>Nitrososphaerota</taxon>
        <taxon>Nitrososphaeria</taxon>
        <taxon>Nitrososphaerales</taxon>
        <taxon>Nitrososphaeraceae</taxon>
        <taxon>Nitrososphaera</taxon>
    </lineage>
</organism>
<evidence type="ECO:0000313" key="2">
    <source>
        <dbReference type="EMBL" id="AIC16583.1"/>
    </source>
</evidence>
<dbReference type="HOGENOM" id="CLU_1912411_0_0_2"/>
<dbReference type="RefSeq" id="WP_075055317.1">
    <property type="nucleotide sequence ID" value="NZ_CP007536.1"/>
</dbReference>
<dbReference type="Proteomes" id="UP000027093">
    <property type="component" value="Chromosome"/>
</dbReference>
<dbReference type="OrthoDB" id="376791at2157"/>
<proteinExistence type="predicted"/>